<dbReference type="PANTHER" id="PTHR30532">
    <property type="entry name" value="IRON III DICITRATE-BINDING PERIPLASMIC PROTEIN"/>
    <property type="match status" value="1"/>
</dbReference>
<accession>A0A8J4H1S3</accession>
<feature type="signal peptide" evidence="6">
    <location>
        <begin position="1"/>
        <end position="19"/>
    </location>
</feature>
<dbReference type="EMBL" id="BOVK01000007">
    <property type="protein sequence ID" value="GIQ67842.1"/>
    <property type="molecule type" value="Genomic_DNA"/>
</dbReference>
<dbReference type="Pfam" id="PF01497">
    <property type="entry name" value="Peripla_BP_2"/>
    <property type="match status" value="1"/>
</dbReference>
<evidence type="ECO:0000259" key="7">
    <source>
        <dbReference type="PROSITE" id="PS50983"/>
    </source>
</evidence>
<dbReference type="PROSITE" id="PS51257">
    <property type="entry name" value="PROKAR_LIPOPROTEIN"/>
    <property type="match status" value="1"/>
</dbReference>
<sequence>MGKKGILLVMLLSLALALAACGGGSNQQPDASQAGSEEGSANGHTEDEHEAGDSEAAVGRTVAHAMGEAIVPEQAERVVVLDNGALDNVLALGVKPVGAPTVFLDDPFPAYLVDQTEGIRNIGSIDEPNLEVIAELRPDVILGSKDTHEAIYDKLDQIAPTVFVETLGYTWKENLYLQAEAIGKMQEAADVLQAYGERLLEFRERMGDRLTETEVSILRPRSDHIRIYLKQSFSGTIVEDAGLPRPPAQDKAEFAAQVSEEQVEDLAGDVIFWFSRDTDNILKTKLMNNPIWQQLEAVQAGKVIEVDTETWLSGLGVQAANRIVDDLFAHLVEE</sequence>
<feature type="region of interest" description="Disordered" evidence="5">
    <location>
        <begin position="25"/>
        <end position="55"/>
    </location>
</feature>
<comment type="caution">
    <text evidence="8">The sequence shown here is derived from an EMBL/GenBank/DDBJ whole genome shotgun (WGS) entry which is preliminary data.</text>
</comment>
<gene>
    <name evidence="8" type="primary">yfiY</name>
    <name evidence="8" type="ORF">XYCOK13_06660</name>
</gene>
<comment type="subcellular location">
    <subcellularLocation>
        <location evidence="1">Cell envelope</location>
    </subcellularLocation>
</comment>
<dbReference type="GO" id="GO:1901678">
    <property type="term" value="P:iron coordination entity transport"/>
    <property type="evidence" value="ECO:0007669"/>
    <property type="project" value="UniProtKB-ARBA"/>
</dbReference>
<dbReference type="PANTHER" id="PTHR30532:SF25">
    <property type="entry name" value="IRON(III) DICITRATE-BINDING PERIPLASMIC PROTEIN"/>
    <property type="match status" value="1"/>
</dbReference>
<feature type="domain" description="Fe/B12 periplasmic-binding" evidence="7">
    <location>
        <begin position="77"/>
        <end position="334"/>
    </location>
</feature>
<evidence type="ECO:0000256" key="4">
    <source>
        <dbReference type="ARBA" id="ARBA00022729"/>
    </source>
</evidence>
<dbReference type="Gene3D" id="3.40.50.1980">
    <property type="entry name" value="Nitrogenase molybdenum iron protein domain"/>
    <property type="match status" value="2"/>
</dbReference>
<keyword evidence="9" id="KW-1185">Reference proteome</keyword>
<keyword evidence="8" id="KW-0449">Lipoprotein</keyword>
<dbReference type="PROSITE" id="PS50983">
    <property type="entry name" value="FE_B12_PBP"/>
    <property type="match status" value="1"/>
</dbReference>
<reference evidence="8" key="1">
    <citation type="submission" date="2021-04" db="EMBL/GenBank/DDBJ databases">
        <title>Draft genome sequence of Xylanibacillus composti strain K13.</title>
        <authorList>
            <person name="Uke A."/>
            <person name="Chhe C."/>
            <person name="Baramee S."/>
            <person name="Kosugi A."/>
        </authorList>
    </citation>
    <scope>NUCLEOTIDE SEQUENCE</scope>
    <source>
        <strain evidence="8">K13</strain>
    </source>
</reference>
<evidence type="ECO:0000256" key="1">
    <source>
        <dbReference type="ARBA" id="ARBA00004196"/>
    </source>
</evidence>
<evidence type="ECO:0000313" key="9">
    <source>
        <dbReference type="Proteomes" id="UP000677918"/>
    </source>
</evidence>
<feature type="chain" id="PRO_5039563658" evidence="6">
    <location>
        <begin position="20"/>
        <end position="334"/>
    </location>
</feature>
<dbReference type="SUPFAM" id="SSF53807">
    <property type="entry name" value="Helical backbone' metal receptor"/>
    <property type="match status" value="1"/>
</dbReference>
<organism evidence="8 9">
    <name type="scientific">Xylanibacillus composti</name>
    <dbReference type="NCBI Taxonomy" id="1572762"/>
    <lineage>
        <taxon>Bacteria</taxon>
        <taxon>Bacillati</taxon>
        <taxon>Bacillota</taxon>
        <taxon>Bacilli</taxon>
        <taxon>Bacillales</taxon>
        <taxon>Paenibacillaceae</taxon>
        <taxon>Xylanibacillus</taxon>
    </lineage>
</organism>
<keyword evidence="3" id="KW-0813">Transport</keyword>
<comment type="similarity">
    <text evidence="2">Belongs to the bacterial solute-binding protein 8 family.</text>
</comment>
<evidence type="ECO:0000313" key="8">
    <source>
        <dbReference type="EMBL" id="GIQ67842.1"/>
    </source>
</evidence>
<dbReference type="InterPro" id="IPR051313">
    <property type="entry name" value="Bact_iron-sidero_bind"/>
</dbReference>
<dbReference type="GO" id="GO:0030288">
    <property type="term" value="C:outer membrane-bounded periplasmic space"/>
    <property type="evidence" value="ECO:0007669"/>
    <property type="project" value="TreeGrafter"/>
</dbReference>
<evidence type="ECO:0000256" key="5">
    <source>
        <dbReference type="SAM" id="MobiDB-lite"/>
    </source>
</evidence>
<evidence type="ECO:0000256" key="2">
    <source>
        <dbReference type="ARBA" id="ARBA00008814"/>
    </source>
</evidence>
<dbReference type="RefSeq" id="WP_244864977.1">
    <property type="nucleotide sequence ID" value="NZ_BOVK01000007.1"/>
</dbReference>
<dbReference type="InterPro" id="IPR002491">
    <property type="entry name" value="ABC_transptr_periplasmic_BD"/>
</dbReference>
<protein>
    <submittedName>
        <fullName evidence="8">Putative siderophore-binding lipoprotein YfiY</fullName>
    </submittedName>
</protein>
<name>A0A8J4H1S3_9BACL</name>
<dbReference type="Proteomes" id="UP000677918">
    <property type="component" value="Unassembled WGS sequence"/>
</dbReference>
<feature type="compositionally biased region" description="Polar residues" evidence="5">
    <location>
        <begin position="26"/>
        <end position="35"/>
    </location>
</feature>
<dbReference type="AlphaFoldDB" id="A0A8J4H1S3"/>
<proteinExistence type="inferred from homology"/>
<keyword evidence="4 6" id="KW-0732">Signal</keyword>
<dbReference type="CDD" id="cd01146">
    <property type="entry name" value="FhuD"/>
    <property type="match status" value="1"/>
</dbReference>
<evidence type="ECO:0000256" key="6">
    <source>
        <dbReference type="SAM" id="SignalP"/>
    </source>
</evidence>
<evidence type="ECO:0000256" key="3">
    <source>
        <dbReference type="ARBA" id="ARBA00022448"/>
    </source>
</evidence>